<feature type="region of interest" description="Disordered" evidence="1">
    <location>
        <begin position="148"/>
        <end position="168"/>
    </location>
</feature>
<dbReference type="EMBL" id="BAAANY010000001">
    <property type="protein sequence ID" value="GAA1657277.1"/>
    <property type="molecule type" value="Genomic_DNA"/>
</dbReference>
<feature type="region of interest" description="Disordered" evidence="1">
    <location>
        <begin position="325"/>
        <end position="344"/>
    </location>
</feature>
<evidence type="ECO:0008006" key="4">
    <source>
        <dbReference type="Google" id="ProtNLM"/>
    </source>
</evidence>
<comment type="caution">
    <text evidence="2">The sequence shown here is derived from an EMBL/GenBank/DDBJ whole genome shotgun (WGS) entry which is preliminary data.</text>
</comment>
<feature type="compositionally biased region" description="Low complexity" evidence="1">
    <location>
        <begin position="325"/>
        <end position="334"/>
    </location>
</feature>
<dbReference type="Proteomes" id="UP001500618">
    <property type="component" value="Unassembled WGS sequence"/>
</dbReference>
<keyword evidence="3" id="KW-1185">Reference proteome</keyword>
<gene>
    <name evidence="2" type="ORF">GCM10009765_03490</name>
</gene>
<protein>
    <recommendedName>
        <fullName evidence="4">DNA (cytosine-5-)-methyltransferase</fullName>
    </recommendedName>
</protein>
<reference evidence="2 3" key="1">
    <citation type="journal article" date="2019" name="Int. J. Syst. Evol. Microbiol.">
        <title>The Global Catalogue of Microorganisms (GCM) 10K type strain sequencing project: providing services to taxonomists for standard genome sequencing and annotation.</title>
        <authorList>
            <consortium name="The Broad Institute Genomics Platform"/>
            <consortium name="The Broad Institute Genome Sequencing Center for Infectious Disease"/>
            <person name="Wu L."/>
            <person name="Ma J."/>
        </authorList>
    </citation>
    <scope>NUCLEOTIDE SEQUENCE [LARGE SCALE GENOMIC DNA]</scope>
    <source>
        <strain evidence="2 3">JCM 14718</strain>
    </source>
</reference>
<evidence type="ECO:0000313" key="2">
    <source>
        <dbReference type="EMBL" id="GAA1657277.1"/>
    </source>
</evidence>
<name>A0ABN2FRA1_9ACTN</name>
<dbReference type="SUPFAM" id="SSF53335">
    <property type="entry name" value="S-adenosyl-L-methionine-dependent methyltransferases"/>
    <property type="match status" value="1"/>
</dbReference>
<proteinExistence type="predicted"/>
<organism evidence="2 3">
    <name type="scientific">Fodinicola feengrottensis</name>
    <dbReference type="NCBI Taxonomy" id="435914"/>
    <lineage>
        <taxon>Bacteria</taxon>
        <taxon>Bacillati</taxon>
        <taxon>Actinomycetota</taxon>
        <taxon>Actinomycetes</taxon>
        <taxon>Mycobacteriales</taxon>
        <taxon>Fodinicola</taxon>
    </lineage>
</organism>
<evidence type="ECO:0000313" key="3">
    <source>
        <dbReference type="Proteomes" id="UP001500618"/>
    </source>
</evidence>
<accession>A0ABN2FRA1</accession>
<feature type="region of interest" description="Disordered" evidence="1">
    <location>
        <begin position="1"/>
        <end position="36"/>
    </location>
</feature>
<sequence>MPPTTATGCSSSPPADRILPTPLARDGKGAGYPDTPIPNNLPAAIELMLPTPTASPYGSNASPTPGAHVRPGLDHLARHEMLPTPQTVDAVVAGGRCVSERRAHQPRQQVNLTDVWRCQLAPPGVEINARAAGIKPCTCRQHKARLWPTPRASDGAKGSPKQAGSRGDDTLSAAAMRVMPTPLRGAGRTSRNAIEVSGSGPRLEQAIEIAAGTPPREAVTAAANLPAWQTDPNASTHWGPYEAVIRRWENVLGRLAPDPTSIGPTGRPRLNPVFVEWLMGLPEGHVTGTALPRSAQLKVLGNGVVPQQAATALRILLDALPAPLSPSAPGSSKAGTPSTVEVSL</sequence>
<dbReference type="RefSeq" id="WP_344306453.1">
    <property type="nucleotide sequence ID" value="NZ_BAAANY010000001.1"/>
</dbReference>
<evidence type="ECO:0000256" key="1">
    <source>
        <dbReference type="SAM" id="MobiDB-lite"/>
    </source>
</evidence>
<feature type="compositionally biased region" description="Polar residues" evidence="1">
    <location>
        <begin position="1"/>
        <end position="13"/>
    </location>
</feature>
<dbReference type="InterPro" id="IPR029063">
    <property type="entry name" value="SAM-dependent_MTases_sf"/>
</dbReference>
<feature type="compositionally biased region" description="Polar residues" evidence="1">
    <location>
        <begin position="335"/>
        <end position="344"/>
    </location>
</feature>